<feature type="chain" id="PRO_5046294009" evidence="9">
    <location>
        <begin position="34"/>
        <end position="663"/>
    </location>
</feature>
<evidence type="ECO:0000256" key="9">
    <source>
        <dbReference type="SAM" id="SignalP"/>
    </source>
</evidence>
<feature type="region of interest" description="Disordered" evidence="8">
    <location>
        <begin position="460"/>
        <end position="480"/>
    </location>
</feature>
<evidence type="ECO:0000256" key="3">
    <source>
        <dbReference type="ARBA" id="ARBA00022723"/>
    </source>
</evidence>
<dbReference type="RefSeq" id="WP_344313176.1">
    <property type="nucleotide sequence ID" value="NZ_BAAANY010000020.1"/>
</dbReference>
<keyword evidence="3" id="KW-0479">Metal-binding</keyword>
<keyword evidence="5" id="KW-0720">Serine protease</keyword>
<keyword evidence="12" id="KW-1185">Reference proteome</keyword>
<evidence type="ECO:0000313" key="12">
    <source>
        <dbReference type="Proteomes" id="UP001500618"/>
    </source>
</evidence>
<dbReference type="InterPro" id="IPR030400">
    <property type="entry name" value="Sedolisin_dom"/>
</dbReference>
<sequence>MRVTSNNRAGLLALTAAAMVPALVAALATGAAASNEAGARTAIADARPTAAVAADDRGQSDAAAPVDARVYLTGRDPRGLTSFATAVSDPHSPTFKHYLSPTQFGARFGPTADQVRAVRSWLSSTGLTVTGANEHYLTVHGSTSATQAAFGTTLHNFAAKSGTYRAPTGPVTVPAAIAADVLSVTGLDTAPHRAQPHDATPGPEPVTVRADPCSQYYGEKKAPGYPAAYGSTGNWTTCGFGPKELRKAYNLDRTRLTGRGVTVAVVDAYASPTIAADSDTYYRGHGMASFGAGQLTQTVPAQYTDVTNCGGNIWYDEEAIDIQAVHTIAPDAKVAYMAAASCNDPDFIDVFNQILDNHSADIVSNSWSTAVDGSLTASTRDVYERIFQQGAAEGIGFYFAPGDCGYNDPKTGCGAGSTGDQVSYPGDSVWATAVGGTSLATGPDGREKFQIGWGTQKSKLSADRTAWTPEPGTGYPTSYGSGSGGGVSTLYAQPAYQRQVVPPALAKQLPDGAIAAKPMRVSPDVAAVADNNTGILVGQSQLYPDGSLRYHETRWGGTSLATPVFAGIQALAQQSAGTAIGFANPQIYIRYDTPNFEDVTDTPLGANKLLGVVRNDYTNVHDPSSPIATSLFTFGHNGPLHATAGYDDVTGVGAPSAKYADSY</sequence>
<dbReference type="EMBL" id="BAAANY010000020">
    <property type="protein sequence ID" value="GAA1697433.1"/>
    <property type="molecule type" value="Genomic_DNA"/>
</dbReference>
<dbReference type="InterPro" id="IPR000209">
    <property type="entry name" value="Peptidase_S8/S53_dom"/>
</dbReference>
<dbReference type="SMART" id="SM00944">
    <property type="entry name" value="Pro-kuma_activ"/>
    <property type="match status" value="1"/>
</dbReference>
<dbReference type="PROSITE" id="PS51695">
    <property type="entry name" value="SEDOLISIN"/>
    <property type="match status" value="1"/>
</dbReference>
<dbReference type="SUPFAM" id="SSF54897">
    <property type="entry name" value="Protease propeptides/inhibitors"/>
    <property type="match status" value="1"/>
</dbReference>
<dbReference type="InterPro" id="IPR023828">
    <property type="entry name" value="Peptidase_S8_Ser-AS"/>
</dbReference>
<dbReference type="PANTHER" id="PTHR14218:SF15">
    <property type="entry name" value="TRIPEPTIDYL-PEPTIDASE 1"/>
    <property type="match status" value="1"/>
</dbReference>
<evidence type="ECO:0000256" key="1">
    <source>
        <dbReference type="ARBA" id="ARBA00001913"/>
    </source>
</evidence>
<organism evidence="11 12">
    <name type="scientific">Fodinicola feengrottensis</name>
    <dbReference type="NCBI Taxonomy" id="435914"/>
    <lineage>
        <taxon>Bacteria</taxon>
        <taxon>Bacillati</taxon>
        <taxon>Actinomycetota</taxon>
        <taxon>Actinomycetes</taxon>
        <taxon>Mycobacteriales</taxon>
        <taxon>Fodinicola</taxon>
    </lineage>
</organism>
<dbReference type="PANTHER" id="PTHR14218">
    <property type="entry name" value="PROTEASE S8 TRIPEPTIDYL PEPTIDASE I CLN2"/>
    <property type="match status" value="1"/>
</dbReference>
<evidence type="ECO:0000256" key="7">
    <source>
        <dbReference type="ARBA" id="ARBA00023145"/>
    </source>
</evidence>
<keyword evidence="9" id="KW-0732">Signal</keyword>
<keyword evidence="6" id="KW-0106">Calcium</keyword>
<evidence type="ECO:0000259" key="10">
    <source>
        <dbReference type="PROSITE" id="PS51695"/>
    </source>
</evidence>
<feature type="signal peptide" evidence="9">
    <location>
        <begin position="1"/>
        <end position="33"/>
    </location>
</feature>
<dbReference type="InterPro" id="IPR015366">
    <property type="entry name" value="S53_propep"/>
</dbReference>
<accession>A0ABN2I2A5</accession>
<dbReference type="PROSITE" id="PS00138">
    <property type="entry name" value="SUBTILASE_SER"/>
    <property type="match status" value="1"/>
</dbReference>
<comment type="cofactor">
    <cofactor evidence="1">
        <name>Ca(2+)</name>
        <dbReference type="ChEBI" id="CHEBI:29108"/>
    </cofactor>
</comment>
<proteinExistence type="predicted"/>
<keyword evidence="4" id="KW-0378">Hydrolase</keyword>
<evidence type="ECO:0000313" key="11">
    <source>
        <dbReference type="EMBL" id="GAA1697433.1"/>
    </source>
</evidence>
<evidence type="ECO:0000256" key="8">
    <source>
        <dbReference type="SAM" id="MobiDB-lite"/>
    </source>
</evidence>
<evidence type="ECO:0000256" key="5">
    <source>
        <dbReference type="ARBA" id="ARBA00022825"/>
    </source>
</evidence>
<protein>
    <submittedName>
        <fullName evidence="11">S53 family peptidase</fullName>
    </submittedName>
</protein>
<reference evidence="11 12" key="1">
    <citation type="journal article" date="2019" name="Int. J. Syst. Evol. Microbiol.">
        <title>The Global Catalogue of Microorganisms (GCM) 10K type strain sequencing project: providing services to taxonomists for standard genome sequencing and annotation.</title>
        <authorList>
            <consortium name="The Broad Institute Genomics Platform"/>
            <consortium name="The Broad Institute Genome Sequencing Center for Infectious Disease"/>
            <person name="Wu L."/>
            <person name="Ma J."/>
        </authorList>
    </citation>
    <scope>NUCLEOTIDE SEQUENCE [LARGE SCALE GENOMIC DNA]</scope>
    <source>
        <strain evidence="11 12">JCM 14718</strain>
    </source>
</reference>
<dbReference type="Pfam" id="PF00082">
    <property type="entry name" value="Peptidase_S8"/>
    <property type="match status" value="1"/>
</dbReference>
<dbReference type="InterPro" id="IPR050819">
    <property type="entry name" value="Tripeptidyl-peptidase_I"/>
</dbReference>
<evidence type="ECO:0000256" key="2">
    <source>
        <dbReference type="ARBA" id="ARBA00022670"/>
    </source>
</evidence>
<comment type="caution">
    <text evidence="11">The sequence shown here is derived from an EMBL/GenBank/DDBJ whole genome shotgun (WGS) entry which is preliminary data.</text>
</comment>
<feature type="domain" description="Peptidase S53" evidence="10">
    <location>
        <begin position="239"/>
        <end position="663"/>
    </location>
</feature>
<dbReference type="InterPro" id="IPR036852">
    <property type="entry name" value="Peptidase_S8/S53_dom_sf"/>
</dbReference>
<evidence type="ECO:0000256" key="6">
    <source>
        <dbReference type="ARBA" id="ARBA00022837"/>
    </source>
</evidence>
<name>A0ABN2I2A5_9ACTN</name>
<gene>
    <name evidence="11" type="ORF">GCM10009765_53520</name>
</gene>
<evidence type="ECO:0000256" key="4">
    <source>
        <dbReference type="ARBA" id="ARBA00022801"/>
    </source>
</evidence>
<keyword evidence="2" id="KW-0645">Protease</keyword>
<dbReference type="CDD" id="cd04056">
    <property type="entry name" value="Peptidases_S53"/>
    <property type="match status" value="1"/>
</dbReference>
<dbReference type="Pfam" id="PF09286">
    <property type="entry name" value="Pro-kuma_activ"/>
    <property type="match status" value="1"/>
</dbReference>
<dbReference type="Proteomes" id="UP001500618">
    <property type="component" value="Unassembled WGS sequence"/>
</dbReference>
<feature type="compositionally biased region" description="Low complexity" evidence="8">
    <location>
        <begin position="471"/>
        <end position="480"/>
    </location>
</feature>
<dbReference type="SUPFAM" id="SSF52743">
    <property type="entry name" value="Subtilisin-like"/>
    <property type="match status" value="1"/>
</dbReference>
<dbReference type="Gene3D" id="3.40.50.200">
    <property type="entry name" value="Peptidase S8/S53 domain"/>
    <property type="match status" value="1"/>
</dbReference>
<dbReference type="CDD" id="cd11377">
    <property type="entry name" value="Pro-peptidase_S53"/>
    <property type="match status" value="1"/>
</dbReference>
<keyword evidence="7" id="KW-0865">Zymogen</keyword>